<dbReference type="GO" id="GO:0003735">
    <property type="term" value="F:structural constituent of ribosome"/>
    <property type="evidence" value="ECO:0007669"/>
    <property type="project" value="InterPro"/>
</dbReference>
<dbReference type="NCBIfam" id="TIGR00030">
    <property type="entry name" value="S21p"/>
    <property type="match status" value="1"/>
</dbReference>
<organism evidence="7 8">
    <name type="scientific">Helicobacter fennelliae</name>
    <dbReference type="NCBI Taxonomy" id="215"/>
    <lineage>
        <taxon>Bacteria</taxon>
        <taxon>Pseudomonadati</taxon>
        <taxon>Campylobacterota</taxon>
        <taxon>Epsilonproteobacteria</taxon>
        <taxon>Campylobacterales</taxon>
        <taxon>Helicobacteraceae</taxon>
        <taxon>Helicobacter</taxon>
    </lineage>
</organism>
<dbReference type="InterPro" id="IPR038380">
    <property type="entry name" value="Ribosomal_bS21_sf"/>
</dbReference>
<gene>
    <name evidence="5 7" type="primary">rpsU</name>
    <name evidence="7" type="ORF">NCTC13102_01996</name>
</gene>
<dbReference type="Proteomes" id="UP000250166">
    <property type="component" value="Unassembled WGS sequence"/>
</dbReference>
<evidence type="ECO:0000256" key="2">
    <source>
        <dbReference type="ARBA" id="ARBA00022980"/>
    </source>
</evidence>
<accession>A0A2X3BFU1</accession>
<dbReference type="RefSeq" id="WP_023949316.1">
    <property type="nucleotide sequence ID" value="NZ_JAERIV010000016.1"/>
</dbReference>
<evidence type="ECO:0000313" key="8">
    <source>
        <dbReference type="Proteomes" id="UP000250166"/>
    </source>
</evidence>
<protein>
    <recommendedName>
        <fullName evidence="4 5">Small ribosomal subunit protein bS21</fullName>
    </recommendedName>
</protein>
<dbReference type="GO" id="GO:0005840">
    <property type="term" value="C:ribosome"/>
    <property type="evidence" value="ECO:0007669"/>
    <property type="project" value="UniProtKB-KW"/>
</dbReference>
<evidence type="ECO:0000313" key="7">
    <source>
        <dbReference type="EMBL" id="SQB99671.1"/>
    </source>
</evidence>
<keyword evidence="3 5" id="KW-0687">Ribonucleoprotein</keyword>
<evidence type="ECO:0000256" key="3">
    <source>
        <dbReference type="ARBA" id="ARBA00023274"/>
    </source>
</evidence>
<reference evidence="7 8" key="1">
    <citation type="submission" date="2018-06" db="EMBL/GenBank/DDBJ databases">
        <authorList>
            <consortium name="Pathogen Informatics"/>
            <person name="Doyle S."/>
        </authorList>
    </citation>
    <scope>NUCLEOTIDE SEQUENCE [LARGE SCALE GENOMIC DNA]</scope>
    <source>
        <strain evidence="7 8">NCTC13102</strain>
    </source>
</reference>
<proteinExistence type="inferred from homology"/>
<dbReference type="HAMAP" id="MF_00358">
    <property type="entry name" value="Ribosomal_bS21"/>
    <property type="match status" value="1"/>
</dbReference>
<name>A0A2X3BFU1_9HELI</name>
<dbReference type="InterPro" id="IPR001911">
    <property type="entry name" value="Ribosomal_bS21"/>
</dbReference>
<dbReference type="AlphaFoldDB" id="A0A2X3BFU1"/>
<dbReference type="Gene3D" id="1.20.5.1150">
    <property type="entry name" value="Ribosomal protein S8"/>
    <property type="match status" value="1"/>
</dbReference>
<sequence>MPGIKVREGESFDEAYRKFKKQTDRNLVVTECRARRFFESKTEKRKKQKINAKKKMLKRLYMLRRYESRL</sequence>
<evidence type="ECO:0000256" key="5">
    <source>
        <dbReference type="HAMAP-Rule" id="MF_00358"/>
    </source>
</evidence>
<evidence type="ECO:0000256" key="6">
    <source>
        <dbReference type="RuleBase" id="RU000667"/>
    </source>
</evidence>
<evidence type="ECO:0000256" key="1">
    <source>
        <dbReference type="ARBA" id="ARBA00006640"/>
    </source>
</evidence>
<keyword evidence="2 5" id="KW-0689">Ribosomal protein</keyword>
<dbReference type="PRINTS" id="PR00976">
    <property type="entry name" value="RIBOSOMALS21"/>
</dbReference>
<dbReference type="GO" id="GO:1990904">
    <property type="term" value="C:ribonucleoprotein complex"/>
    <property type="evidence" value="ECO:0007669"/>
    <property type="project" value="UniProtKB-KW"/>
</dbReference>
<dbReference type="EMBL" id="UAWL01000006">
    <property type="protein sequence ID" value="SQB99671.1"/>
    <property type="molecule type" value="Genomic_DNA"/>
</dbReference>
<comment type="similarity">
    <text evidence="1 5 6">Belongs to the bacterial ribosomal protein bS21 family.</text>
</comment>
<dbReference type="Pfam" id="PF01165">
    <property type="entry name" value="Ribosomal_S21"/>
    <property type="match status" value="1"/>
</dbReference>
<evidence type="ECO:0000256" key="4">
    <source>
        <dbReference type="ARBA" id="ARBA00035135"/>
    </source>
</evidence>
<dbReference type="GO" id="GO:0006412">
    <property type="term" value="P:translation"/>
    <property type="evidence" value="ECO:0007669"/>
    <property type="project" value="UniProtKB-UniRule"/>
</dbReference>